<name>A0A9X1LB08_9PROT</name>
<evidence type="ECO:0000313" key="1">
    <source>
        <dbReference type="EMBL" id="MCB4825354.1"/>
    </source>
</evidence>
<dbReference type="RefSeq" id="WP_226614209.1">
    <property type="nucleotide sequence ID" value="NZ_JAJAQI010000085.1"/>
</dbReference>
<keyword evidence="2" id="KW-1185">Reference proteome</keyword>
<reference evidence="1" key="1">
    <citation type="submission" date="2021-10" db="EMBL/GenBank/DDBJ databases">
        <title>Roseicella aerolatum sp. nov., isolated from aerosols of e-waste dismantling site.</title>
        <authorList>
            <person name="Qin T."/>
        </authorList>
    </citation>
    <scope>NUCLEOTIDE SEQUENCE</scope>
    <source>
        <strain evidence="1">GB24</strain>
    </source>
</reference>
<gene>
    <name evidence="1" type="ORF">LHA35_26945</name>
</gene>
<dbReference type="Proteomes" id="UP001139311">
    <property type="component" value="Unassembled WGS sequence"/>
</dbReference>
<accession>A0A9X1LB08</accession>
<sequence>MVEPTAADCDGGDCAPWDTEVGCSGFGPAPLPKVLAWAGKFTGHVTLYLYDREPFEGDAEDE</sequence>
<evidence type="ECO:0000313" key="2">
    <source>
        <dbReference type="Proteomes" id="UP001139311"/>
    </source>
</evidence>
<dbReference type="EMBL" id="JAJAQI010000085">
    <property type="protein sequence ID" value="MCB4825354.1"/>
    <property type="molecule type" value="Genomic_DNA"/>
</dbReference>
<dbReference type="AlphaFoldDB" id="A0A9X1LB08"/>
<comment type="caution">
    <text evidence="1">The sequence shown here is derived from an EMBL/GenBank/DDBJ whole genome shotgun (WGS) entry which is preliminary data.</text>
</comment>
<organism evidence="1 2">
    <name type="scientific">Roseicella aerolata</name>
    <dbReference type="NCBI Taxonomy" id="2883479"/>
    <lineage>
        <taxon>Bacteria</taxon>
        <taxon>Pseudomonadati</taxon>
        <taxon>Pseudomonadota</taxon>
        <taxon>Alphaproteobacteria</taxon>
        <taxon>Acetobacterales</taxon>
        <taxon>Roseomonadaceae</taxon>
        <taxon>Roseicella</taxon>
    </lineage>
</organism>
<proteinExistence type="predicted"/>
<protein>
    <submittedName>
        <fullName evidence="1">Uncharacterized protein</fullName>
    </submittedName>
</protein>